<reference evidence="2" key="1">
    <citation type="submission" date="2021-07" db="EMBL/GenBank/DDBJ databases">
        <authorList>
            <person name="Catto M.A."/>
            <person name="Jacobson A."/>
            <person name="Kennedy G."/>
            <person name="Labadie P."/>
            <person name="Hunt B.G."/>
            <person name="Srinivasan R."/>
        </authorList>
    </citation>
    <scope>NUCLEOTIDE SEQUENCE</scope>
    <source>
        <strain evidence="2">PL_HMW_Pooled</strain>
        <tissue evidence="2">Head</tissue>
    </source>
</reference>
<dbReference type="Proteomes" id="UP001219518">
    <property type="component" value="Unassembled WGS sequence"/>
</dbReference>
<name>A0AAE1HEQ7_9NEOP</name>
<keyword evidence="3" id="KW-1185">Reference proteome</keyword>
<proteinExistence type="predicted"/>
<evidence type="ECO:0000313" key="2">
    <source>
        <dbReference type="EMBL" id="KAK3919200.1"/>
    </source>
</evidence>
<accession>A0AAE1HEQ7</accession>
<gene>
    <name evidence="2" type="ORF">KUF71_008349</name>
</gene>
<feature type="chain" id="PRO_5041912984" evidence="1">
    <location>
        <begin position="22"/>
        <end position="180"/>
    </location>
</feature>
<comment type="caution">
    <text evidence="2">The sequence shown here is derived from an EMBL/GenBank/DDBJ whole genome shotgun (WGS) entry which is preliminary data.</text>
</comment>
<feature type="signal peptide" evidence="1">
    <location>
        <begin position="1"/>
        <end position="21"/>
    </location>
</feature>
<dbReference type="EMBL" id="JAHWGI010000970">
    <property type="protein sequence ID" value="KAK3919200.1"/>
    <property type="molecule type" value="Genomic_DNA"/>
</dbReference>
<evidence type="ECO:0000256" key="1">
    <source>
        <dbReference type="SAM" id="SignalP"/>
    </source>
</evidence>
<protein>
    <submittedName>
        <fullName evidence="2">Alpha-glucan water dikinase, chloroplastic</fullName>
    </submittedName>
</protein>
<organism evidence="2 3">
    <name type="scientific">Frankliniella fusca</name>
    <dbReference type="NCBI Taxonomy" id="407009"/>
    <lineage>
        <taxon>Eukaryota</taxon>
        <taxon>Metazoa</taxon>
        <taxon>Ecdysozoa</taxon>
        <taxon>Arthropoda</taxon>
        <taxon>Hexapoda</taxon>
        <taxon>Insecta</taxon>
        <taxon>Pterygota</taxon>
        <taxon>Neoptera</taxon>
        <taxon>Paraneoptera</taxon>
        <taxon>Thysanoptera</taxon>
        <taxon>Terebrantia</taxon>
        <taxon>Thripoidea</taxon>
        <taxon>Thripidae</taxon>
        <taxon>Frankliniella</taxon>
    </lineage>
</organism>
<keyword evidence="1" id="KW-0732">Signal</keyword>
<evidence type="ECO:0000313" key="3">
    <source>
        <dbReference type="Proteomes" id="UP001219518"/>
    </source>
</evidence>
<reference evidence="2" key="2">
    <citation type="journal article" date="2023" name="BMC Genomics">
        <title>Pest status, molecular evolution, and epigenetic factors derived from the genome assembly of Frankliniella fusca, a thysanopteran phytovirus vector.</title>
        <authorList>
            <person name="Catto M.A."/>
            <person name="Labadie P.E."/>
            <person name="Jacobson A.L."/>
            <person name="Kennedy G.G."/>
            <person name="Srinivasan R."/>
            <person name="Hunt B.G."/>
        </authorList>
    </citation>
    <scope>NUCLEOTIDE SEQUENCE</scope>
    <source>
        <strain evidence="2">PL_HMW_Pooled</strain>
    </source>
</reference>
<sequence>MNAKTILAAIAAVCCVQGIAAASLVKPLPFLEVEDDQDALEFDLGQVDLTKFDFENMDVETILDNMVNALEEIRDKSLQSNNKLRAPRNIVSCVIAVTSVVKEAKEVTKLVGEFSQIKKDRADAQEKCKTPSENETVEECNKKAEEAYRVAHDKAKAEILPTVFKSLTTLFSLKACLSIL</sequence>
<dbReference type="AlphaFoldDB" id="A0AAE1HEQ7"/>